<comment type="caution">
    <text evidence="2">The sequence shown here is derived from an EMBL/GenBank/DDBJ whole genome shotgun (WGS) entry which is preliminary data.</text>
</comment>
<dbReference type="InterPro" id="IPR029442">
    <property type="entry name" value="GyrI-like"/>
</dbReference>
<dbReference type="InterPro" id="IPR008319">
    <property type="entry name" value="GyrI-like_CCH_Lin2189-like"/>
</dbReference>
<dbReference type="RefSeq" id="WP_155169079.1">
    <property type="nucleotide sequence ID" value="NZ_BAAAFL010000068.1"/>
</dbReference>
<dbReference type="Gene3D" id="3.20.80.10">
    <property type="entry name" value="Regulatory factor, effector binding domain"/>
    <property type="match status" value="1"/>
</dbReference>
<proteinExistence type="predicted"/>
<evidence type="ECO:0000313" key="2">
    <source>
        <dbReference type="EMBL" id="MTI23785.1"/>
    </source>
</evidence>
<name>A0ABW9RIN1_9BACT</name>
<protein>
    <recommendedName>
        <fullName evidence="1">GyrI-like small molecule binding domain-containing protein</fullName>
    </recommendedName>
</protein>
<dbReference type="EMBL" id="SMLW01000302">
    <property type="protein sequence ID" value="MTI23785.1"/>
    <property type="molecule type" value="Genomic_DNA"/>
</dbReference>
<dbReference type="PIRSF" id="PIRSF031644">
    <property type="entry name" value="UCP031644"/>
    <property type="match status" value="1"/>
</dbReference>
<organism evidence="2 3">
    <name type="scientific">Fulvivirga kasyanovii</name>
    <dbReference type="NCBI Taxonomy" id="396812"/>
    <lineage>
        <taxon>Bacteria</taxon>
        <taxon>Pseudomonadati</taxon>
        <taxon>Bacteroidota</taxon>
        <taxon>Cytophagia</taxon>
        <taxon>Cytophagales</taxon>
        <taxon>Fulvivirgaceae</taxon>
        <taxon>Fulvivirga</taxon>
    </lineage>
</organism>
<gene>
    <name evidence="2" type="ORF">E1163_02365</name>
</gene>
<accession>A0ABW9RIN1</accession>
<dbReference type="SUPFAM" id="SSF55136">
    <property type="entry name" value="Probable bacterial effector-binding domain"/>
    <property type="match status" value="1"/>
</dbReference>
<dbReference type="InterPro" id="IPR011256">
    <property type="entry name" value="Reg_factor_effector_dom_sf"/>
</dbReference>
<evidence type="ECO:0000313" key="3">
    <source>
        <dbReference type="Proteomes" id="UP000798808"/>
    </source>
</evidence>
<sequence length="207" mass="24209">MEKLDLTKKYKPYYSAKTKPELIHVEEAHYLSITGKGDPSGILFAEKIQALYSTAYAVKFAYKDEGKDFVVAKLEGLWWFDEEKYKGLTITESSQKVPRSEWEYRLLIRMPEYVTEEQVRECIAATLEKKPLKFLDKVEFYKMKEGQCIQMLHVGPFANEPESLQKMQGLIEENTFKKNGLHHEIYLSDFRRTAPEKLKTILREPVA</sequence>
<reference evidence="2 3" key="1">
    <citation type="submission" date="2019-02" db="EMBL/GenBank/DDBJ databases">
        <authorList>
            <person name="Goldberg S.R."/>
            <person name="Haltli B.A."/>
            <person name="Correa H."/>
            <person name="Russell K.G."/>
        </authorList>
    </citation>
    <scope>NUCLEOTIDE SEQUENCE [LARGE SCALE GENOMIC DNA]</scope>
    <source>
        <strain evidence="2 3">JCM 16186</strain>
    </source>
</reference>
<dbReference type="Proteomes" id="UP000798808">
    <property type="component" value="Unassembled WGS sequence"/>
</dbReference>
<keyword evidence="3" id="KW-1185">Reference proteome</keyword>
<feature type="domain" description="GyrI-like small molecule binding" evidence="1">
    <location>
        <begin position="19"/>
        <end position="201"/>
    </location>
</feature>
<dbReference type="Pfam" id="PF06445">
    <property type="entry name" value="GyrI-like"/>
    <property type="match status" value="1"/>
</dbReference>
<evidence type="ECO:0000259" key="1">
    <source>
        <dbReference type="Pfam" id="PF06445"/>
    </source>
</evidence>